<sequence>MDIIALLNQLGEEICKLQDSFFDNPEEFTSFEIGTVDLFTRTAAELISGTLNEIDELLRQSTYRKAHYNIQRQDKRTLITTAGDVSFNNTLYRNRDTGEYRYLLNSTVGIKGHERFSTAAEARLLSEAVKTSYREASKVLLSKSYITKTTVMNKAHGINDELPVPKPMRKKAVKYLYIDADEDHVVEQHGRYGKEDNKGFMCRLAYVYEGKDDECRNRKRLVA</sequence>
<dbReference type="AlphaFoldDB" id="A0AA43RJL6"/>
<evidence type="ECO:0000313" key="3">
    <source>
        <dbReference type="Proteomes" id="UP001168575"/>
    </source>
</evidence>
<proteinExistence type="inferred from homology"/>
<comment type="caution">
    <text evidence="2">The sequence shown here is derived from an EMBL/GenBank/DDBJ whole genome shotgun (WGS) entry which is preliminary data.</text>
</comment>
<protein>
    <submittedName>
        <fullName evidence="2">UPF0236 family protein</fullName>
    </submittedName>
</protein>
<dbReference type="Pfam" id="PF06782">
    <property type="entry name" value="UPF0236"/>
    <property type="match status" value="1"/>
</dbReference>
<accession>A0AA43RJL6</accession>
<evidence type="ECO:0000313" key="2">
    <source>
        <dbReference type="EMBL" id="MDO4842453.1"/>
    </source>
</evidence>
<keyword evidence="3" id="KW-1185">Reference proteome</keyword>
<evidence type="ECO:0000256" key="1">
    <source>
        <dbReference type="ARBA" id="ARBA00006539"/>
    </source>
</evidence>
<dbReference type="Proteomes" id="UP001168575">
    <property type="component" value="Unassembled WGS sequence"/>
</dbReference>
<dbReference type="InterPro" id="IPR009620">
    <property type="entry name" value="UPF0236"/>
</dbReference>
<reference evidence="2" key="1">
    <citation type="submission" date="2023-07" db="EMBL/GenBank/DDBJ databases">
        <title>Between Cages and Wild: Unraveling the Impact of Captivity on Animal Microbiomes and Antimicrobial Resistance.</title>
        <authorList>
            <person name="Schmartz G.P."/>
            <person name="Rehner J."/>
            <person name="Schuff M.J."/>
            <person name="Becker S.L."/>
            <person name="Kravczyk M."/>
            <person name="Gurevich A."/>
            <person name="Francke R."/>
            <person name="Mueller R."/>
            <person name="Keller V."/>
            <person name="Keller A."/>
        </authorList>
    </citation>
    <scope>NUCLEOTIDE SEQUENCE</scope>
    <source>
        <strain evidence="2">S12M_St_49</strain>
    </source>
</reference>
<comment type="similarity">
    <text evidence="1">Belongs to the UPF0236 family.</text>
</comment>
<organism evidence="2 3">
    <name type="scientific">Phoenicibacter congonensis</name>
    <dbReference type="NCBI Taxonomy" id="1944646"/>
    <lineage>
        <taxon>Bacteria</taxon>
        <taxon>Bacillati</taxon>
        <taxon>Actinomycetota</taxon>
        <taxon>Coriobacteriia</taxon>
        <taxon>Eggerthellales</taxon>
        <taxon>Eggerthellaceae</taxon>
        <taxon>Phoenicibacter</taxon>
    </lineage>
</organism>
<gene>
    <name evidence="2" type="ORF">Q3982_07250</name>
</gene>
<name>A0AA43RJL6_9ACTN</name>
<dbReference type="EMBL" id="JAUMVS010000175">
    <property type="protein sequence ID" value="MDO4842453.1"/>
    <property type="molecule type" value="Genomic_DNA"/>
</dbReference>
<feature type="non-terminal residue" evidence="2">
    <location>
        <position position="223"/>
    </location>
</feature>